<accession>A0A2I1GM36</accession>
<dbReference type="Proteomes" id="UP000234323">
    <property type="component" value="Unassembled WGS sequence"/>
</dbReference>
<evidence type="ECO:0000313" key="2">
    <source>
        <dbReference type="Proteomes" id="UP000234323"/>
    </source>
</evidence>
<comment type="caution">
    <text evidence="1">The sequence shown here is derived from an EMBL/GenBank/DDBJ whole genome shotgun (WGS) entry which is preliminary data.</text>
</comment>
<dbReference type="VEuPathDB" id="FungiDB:FUN_010964"/>
<proteinExistence type="predicted"/>
<reference evidence="1 2" key="1">
    <citation type="submission" date="2015-10" db="EMBL/GenBank/DDBJ databases">
        <title>Genome analyses suggest a sexual origin of heterokaryosis in a supposedly ancient asexual fungus.</title>
        <authorList>
            <person name="Ropars J."/>
            <person name="Sedzielewska K."/>
            <person name="Noel J."/>
            <person name="Charron P."/>
            <person name="Farinelli L."/>
            <person name="Marton T."/>
            <person name="Kruger M."/>
            <person name="Pelin A."/>
            <person name="Brachmann A."/>
            <person name="Corradi N."/>
        </authorList>
    </citation>
    <scope>NUCLEOTIDE SEQUENCE [LARGE SCALE GENOMIC DNA]</scope>
    <source>
        <strain evidence="1 2">A4</strain>
    </source>
</reference>
<dbReference type="AlphaFoldDB" id="A0A2I1GM36"/>
<organism evidence="1 2">
    <name type="scientific">Rhizophagus irregularis</name>
    <dbReference type="NCBI Taxonomy" id="588596"/>
    <lineage>
        <taxon>Eukaryota</taxon>
        <taxon>Fungi</taxon>
        <taxon>Fungi incertae sedis</taxon>
        <taxon>Mucoromycota</taxon>
        <taxon>Glomeromycotina</taxon>
        <taxon>Glomeromycetes</taxon>
        <taxon>Glomerales</taxon>
        <taxon>Glomeraceae</taxon>
        <taxon>Rhizophagus</taxon>
    </lineage>
</organism>
<gene>
    <name evidence="1" type="ORF">RhiirA4_463021</name>
</gene>
<sequence>MEIQRIHKFSSRVTSEEWKSKEFVRLSGDFRRMEIQRIRSKVPPWPNFNLFGSQVTSEEWKKPSFVNSKLGGTVGGASEF</sequence>
<name>A0A2I1GM36_9GLOM</name>
<dbReference type="EMBL" id="LLXI01000570">
    <property type="protein sequence ID" value="PKY47691.1"/>
    <property type="molecule type" value="Genomic_DNA"/>
</dbReference>
<protein>
    <submittedName>
        <fullName evidence="1">Uncharacterized protein</fullName>
    </submittedName>
</protein>
<evidence type="ECO:0000313" key="1">
    <source>
        <dbReference type="EMBL" id="PKY47691.1"/>
    </source>
</evidence>
<keyword evidence="2" id="KW-1185">Reference proteome</keyword>